<evidence type="ECO:0000313" key="1">
    <source>
        <dbReference type="EMBL" id="CAG8949134.1"/>
    </source>
</evidence>
<gene>
    <name evidence="1" type="ORF">HYFRA_00004756</name>
</gene>
<keyword evidence="2" id="KW-1185">Reference proteome</keyword>
<organism evidence="1 2">
    <name type="scientific">Hymenoscyphus fraxineus</name>
    <dbReference type="NCBI Taxonomy" id="746836"/>
    <lineage>
        <taxon>Eukaryota</taxon>
        <taxon>Fungi</taxon>
        <taxon>Dikarya</taxon>
        <taxon>Ascomycota</taxon>
        <taxon>Pezizomycotina</taxon>
        <taxon>Leotiomycetes</taxon>
        <taxon>Helotiales</taxon>
        <taxon>Helotiaceae</taxon>
        <taxon>Hymenoscyphus</taxon>
    </lineage>
</organism>
<sequence length="178" mass="20407">MQIRNNMIAAEEIKWSKTKNRTWDLELKPKPPLRLTLQLPTNKLALDLDQVESQYPIHSNIIISMVTSENDANSLAPPSKAFVIPLRVLLKDKYNLRSEKDITFCHFSFSKFLHVLQSKPGCSKDRGTIKIRYLPPYSQQTLEVDDQYSFQNALSLLYTFSGTSGDIRMDAEINVNES</sequence>
<protein>
    <submittedName>
        <fullName evidence="1">Uncharacterized protein</fullName>
    </submittedName>
</protein>
<reference evidence="1" key="1">
    <citation type="submission" date="2021-07" db="EMBL/GenBank/DDBJ databases">
        <authorList>
            <person name="Durling M."/>
        </authorList>
    </citation>
    <scope>NUCLEOTIDE SEQUENCE</scope>
</reference>
<accession>A0A9N9KKV8</accession>
<comment type="caution">
    <text evidence="1">The sequence shown here is derived from an EMBL/GenBank/DDBJ whole genome shotgun (WGS) entry which is preliminary data.</text>
</comment>
<dbReference type="Proteomes" id="UP000696280">
    <property type="component" value="Unassembled WGS sequence"/>
</dbReference>
<dbReference type="AlphaFoldDB" id="A0A9N9KKV8"/>
<dbReference type="EMBL" id="CAJVRL010000002">
    <property type="protein sequence ID" value="CAG8949134.1"/>
    <property type="molecule type" value="Genomic_DNA"/>
</dbReference>
<name>A0A9N9KKV8_9HELO</name>
<proteinExistence type="predicted"/>
<evidence type="ECO:0000313" key="2">
    <source>
        <dbReference type="Proteomes" id="UP000696280"/>
    </source>
</evidence>